<protein>
    <submittedName>
        <fullName evidence="8">MATE family efflux transporter</fullName>
    </submittedName>
</protein>
<keyword evidence="5 7" id="KW-1133">Transmembrane helix</keyword>
<feature type="transmembrane region" description="Helical" evidence="7">
    <location>
        <begin position="392"/>
        <end position="411"/>
    </location>
</feature>
<feature type="transmembrane region" description="Helical" evidence="7">
    <location>
        <begin position="172"/>
        <end position="192"/>
    </location>
</feature>
<feature type="transmembrane region" description="Helical" evidence="7">
    <location>
        <begin position="423"/>
        <end position="442"/>
    </location>
</feature>
<proteinExistence type="predicted"/>
<feature type="transmembrane region" description="Helical" evidence="7">
    <location>
        <begin position="246"/>
        <end position="270"/>
    </location>
</feature>
<evidence type="ECO:0000256" key="1">
    <source>
        <dbReference type="ARBA" id="ARBA00004429"/>
    </source>
</evidence>
<evidence type="ECO:0000256" key="3">
    <source>
        <dbReference type="ARBA" id="ARBA00022475"/>
    </source>
</evidence>
<dbReference type="Proteomes" id="UP000250790">
    <property type="component" value="Unassembled WGS sequence"/>
</dbReference>
<reference evidence="8 9" key="1">
    <citation type="submission" date="2017-04" db="EMBL/GenBank/DDBJ databases">
        <title>Unexpected and diverse lifestyles within the genus Limnohabitans.</title>
        <authorList>
            <person name="Kasalicky V."/>
            <person name="Mehrshad M."/>
            <person name="Andrei S.-A."/>
            <person name="Salcher M."/>
            <person name="Kratochvilova H."/>
            <person name="Simek K."/>
            <person name="Ghai R."/>
        </authorList>
    </citation>
    <scope>NUCLEOTIDE SEQUENCE [LARGE SCALE GENOMIC DNA]</scope>
    <source>
        <strain evidence="8 9">II-B4</strain>
    </source>
</reference>
<dbReference type="GO" id="GO:0042910">
    <property type="term" value="F:xenobiotic transmembrane transporter activity"/>
    <property type="evidence" value="ECO:0007669"/>
    <property type="project" value="InterPro"/>
</dbReference>
<dbReference type="RefSeq" id="WP_108312915.1">
    <property type="nucleotide sequence ID" value="NZ_NESN01000003.1"/>
</dbReference>
<feature type="transmembrane region" description="Helical" evidence="7">
    <location>
        <begin position="290"/>
        <end position="310"/>
    </location>
</feature>
<dbReference type="PANTHER" id="PTHR43549:SF3">
    <property type="entry name" value="MULTIDRUG RESISTANCE PROTEIN YPNP-RELATED"/>
    <property type="match status" value="1"/>
</dbReference>
<dbReference type="CDD" id="cd13148">
    <property type="entry name" value="MATE_like_3"/>
    <property type="match status" value="1"/>
</dbReference>
<dbReference type="AlphaFoldDB" id="A0A315E6A2"/>
<feature type="transmembrane region" description="Helical" evidence="7">
    <location>
        <begin position="20"/>
        <end position="40"/>
    </location>
</feature>
<feature type="transmembrane region" description="Helical" evidence="7">
    <location>
        <begin position="97"/>
        <end position="117"/>
    </location>
</feature>
<feature type="transmembrane region" description="Helical" evidence="7">
    <location>
        <begin position="204"/>
        <end position="225"/>
    </location>
</feature>
<gene>
    <name evidence="8" type="ORF">B9Z37_10310</name>
</gene>
<dbReference type="InterPro" id="IPR052031">
    <property type="entry name" value="Membrane_Transporter-Flippase"/>
</dbReference>
<feature type="transmembrane region" description="Helical" evidence="7">
    <location>
        <begin position="137"/>
        <end position="160"/>
    </location>
</feature>
<organism evidence="8 9">
    <name type="scientific">Limnohabitans parvus II-B4</name>
    <dbReference type="NCBI Taxonomy" id="1293052"/>
    <lineage>
        <taxon>Bacteria</taxon>
        <taxon>Pseudomonadati</taxon>
        <taxon>Pseudomonadota</taxon>
        <taxon>Betaproteobacteria</taxon>
        <taxon>Burkholderiales</taxon>
        <taxon>Comamonadaceae</taxon>
        <taxon>Limnohabitans</taxon>
    </lineage>
</organism>
<keyword evidence="3" id="KW-1003">Cell membrane</keyword>
<dbReference type="EMBL" id="NESN01000003">
    <property type="protein sequence ID" value="PUE53440.1"/>
    <property type="molecule type" value="Genomic_DNA"/>
</dbReference>
<feature type="transmembrane region" description="Helical" evidence="7">
    <location>
        <begin position="322"/>
        <end position="344"/>
    </location>
</feature>
<comment type="subcellular location">
    <subcellularLocation>
        <location evidence="1">Cell inner membrane</location>
        <topology evidence="1">Multi-pass membrane protein</topology>
    </subcellularLocation>
</comment>
<keyword evidence="9" id="KW-1185">Reference proteome</keyword>
<dbReference type="InterPro" id="IPR002528">
    <property type="entry name" value="MATE_fam"/>
</dbReference>
<dbReference type="NCBIfam" id="TIGR00797">
    <property type="entry name" value="matE"/>
    <property type="match status" value="1"/>
</dbReference>
<evidence type="ECO:0000256" key="7">
    <source>
        <dbReference type="SAM" id="Phobius"/>
    </source>
</evidence>
<evidence type="ECO:0000313" key="9">
    <source>
        <dbReference type="Proteomes" id="UP000250790"/>
    </source>
</evidence>
<evidence type="ECO:0000256" key="4">
    <source>
        <dbReference type="ARBA" id="ARBA00022692"/>
    </source>
</evidence>
<dbReference type="GO" id="GO:0015297">
    <property type="term" value="F:antiporter activity"/>
    <property type="evidence" value="ECO:0007669"/>
    <property type="project" value="InterPro"/>
</dbReference>
<keyword evidence="4 7" id="KW-0812">Transmembrane</keyword>
<dbReference type="PIRSF" id="PIRSF006603">
    <property type="entry name" value="DinF"/>
    <property type="match status" value="1"/>
</dbReference>
<name>A0A315E6A2_9BURK</name>
<keyword evidence="2" id="KW-0813">Transport</keyword>
<evidence type="ECO:0000256" key="5">
    <source>
        <dbReference type="ARBA" id="ARBA00022989"/>
    </source>
</evidence>
<evidence type="ECO:0000256" key="2">
    <source>
        <dbReference type="ARBA" id="ARBA00022448"/>
    </source>
</evidence>
<dbReference type="PANTHER" id="PTHR43549">
    <property type="entry name" value="MULTIDRUG RESISTANCE PROTEIN YPNP-RELATED"/>
    <property type="match status" value="1"/>
</dbReference>
<dbReference type="Pfam" id="PF01554">
    <property type="entry name" value="MatE"/>
    <property type="match status" value="2"/>
</dbReference>
<sequence length="453" mass="46558">MSPPHNDLQRLLTAPILPTLLRLAAPNVLAMVMTVLVGIAETYYVGRLGTAPLAAMALVFPFAMLTQMMSAGAMGGGVSAAISRALGASDTPRAQTLLLHALVIGVGAGVIYSAIFLTFGPHFYELLGGRGGVLEEAVAYSGILFSGALLVWLINTLASVLRGTGNMRTPSVALVATALLQIILGGVLSLGAGPVPAMGMVGVALGHIIATAAGVLYFLWYLITGQGRLTLHLNSFAMQRGMFADILKVGAIACLSPVQSVLAILIFTGLLAQLGTEALAGYGIGQRLEFLLIPIAFGIGVASVPMVGMAMGSGNVSRARRVAWVAGAVSAFNLGLIGAVVTLAPDVWARLFTQDPAVLGYARQYLVTAGPAFPFFGLGLTLYFASQGAGQVIGPVLAGTVRLVLVAGAGYGLSQHQGTADHFYGLVALAMVLYGLVTAAAVKITPWGSARKD</sequence>
<comment type="caution">
    <text evidence="8">The sequence shown here is derived from an EMBL/GenBank/DDBJ whole genome shotgun (WGS) entry which is preliminary data.</text>
</comment>
<keyword evidence="6 7" id="KW-0472">Membrane</keyword>
<dbReference type="OrthoDB" id="9001572at2"/>
<feature type="transmembrane region" description="Helical" evidence="7">
    <location>
        <begin position="364"/>
        <end position="385"/>
    </location>
</feature>
<accession>A0A315E6A2</accession>
<evidence type="ECO:0000256" key="6">
    <source>
        <dbReference type="ARBA" id="ARBA00023136"/>
    </source>
</evidence>
<dbReference type="GO" id="GO:0005886">
    <property type="term" value="C:plasma membrane"/>
    <property type="evidence" value="ECO:0007669"/>
    <property type="project" value="UniProtKB-SubCell"/>
</dbReference>
<evidence type="ECO:0000313" key="8">
    <source>
        <dbReference type="EMBL" id="PUE53440.1"/>
    </source>
</evidence>
<feature type="transmembrane region" description="Helical" evidence="7">
    <location>
        <begin position="52"/>
        <end position="76"/>
    </location>
</feature>
<dbReference type="InterPro" id="IPR048279">
    <property type="entry name" value="MdtK-like"/>
</dbReference>